<dbReference type="CDD" id="cd02851">
    <property type="entry name" value="E_set_GO_C"/>
    <property type="match status" value="1"/>
</dbReference>
<dbReference type="Gene3D" id="2.60.40.10">
    <property type="entry name" value="Immunoglobulins"/>
    <property type="match status" value="1"/>
</dbReference>
<evidence type="ECO:0000313" key="5">
    <source>
        <dbReference type="Proteomes" id="UP000641646"/>
    </source>
</evidence>
<protein>
    <submittedName>
        <fullName evidence="4">DUF1929 domain-containing protein</fullName>
    </submittedName>
</protein>
<feature type="domain" description="Glyoxal oxidase N-terminal" evidence="2">
    <location>
        <begin position="362"/>
        <end position="692"/>
    </location>
</feature>
<dbReference type="PANTHER" id="PTHR32208">
    <property type="entry name" value="SECRETED PROTEIN-RELATED"/>
    <property type="match status" value="1"/>
</dbReference>
<reference evidence="4" key="1">
    <citation type="journal article" date="2015" name="ISME J.">
        <title>Draft Genome Sequence of Streptomyces incarnatus NRRL8089, which Produces the Nucleoside Antibiotic Sinefungin.</title>
        <authorList>
            <person name="Oshima K."/>
            <person name="Hattori M."/>
            <person name="Shimizu H."/>
            <person name="Fukuda K."/>
            <person name="Nemoto M."/>
            <person name="Inagaki K."/>
            <person name="Tamura T."/>
        </authorList>
    </citation>
    <scope>NUCLEOTIDE SEQUENCE</scope>
    <source>
        <strain evidence="4">FACHB-1375</strain>
    </source>
</reference>
<dbReference type="RefSeq" id="WP_190470230.1">
    <property type="nucleotide sequence ID" value="NZ_JACJPW010000076.1"/>
</dbReference>
<dbReference type="SUPFAM" id="SSF69318">
    <property type="entry name" value="Integrin alpha N-terminal domain"/>
    <property type="match status" value="1"/>
</dbReference>
<dbReference type="SUPFAM" id="SSF81296">
    <property type="entry name" value="E set domains"/>
    <property type="match status" value="1"/>
</dbReference>
<dbReference type="InterPro" id="IPR037293">
    <property type="entry name" value="Gal_Oxidase_central_sf"/>
</dbReference>
<dbReference type="InterPro" id="IPR013783">
    <property type="entry name" value="Ig-like_fold"/>
</dbReference>
<name>A0A926ZJ33_9CYAN</name>
<reference evidence="4" key="2">
    <citation type="submission" date="2020-08" db="EMBL/GenBank/DDBJ databases">
        <authorList>
            <person name="Chen M."/>
            <person name="Teng W."/>
            <person name="Zhao L."/>
            <person name="Hu C."/>
            <person name="Zhou Y."/>
            <person name="Han B."/>
            <person name="Song L."/>
            <person name="Shu W."/>
        </authorList>
    </citation>
    <scope>NUCLEOTIDE SEQUENCE</scope>
    <source>
        <strain evidence="4">FACHB-1375</strain>
    </source>
</reference>
<dbReference type="InterPro" id="IPR011043">
    <property type="entry name" value="Gal_Oxase/kelch_b-propeller"/>
</dbReference>
<dbReference type="AlphaFoldDB" id="A0A926ZJ33"/>
<evidence type="ECO:0000259" key="3">
    <source>
        <dbReference type="Pfam" id="PF09118"/>
    </source>
</evidence>
<sequence length="794" mass="87395">MATELLPIPNWFSWENQGADIAVVDIDNDGRPDLIILQIDNPPGANRGFYRIGRKLDENGIVTGGWSDWIEIPDWGAWENQGAGIAVADLDNDGQPELIVFQVDNPPGANRGLYRIGKKLDKNGIVTGGWSNWIEIPGWESWENQDASIAVADLDNDGRPELIVFQIDNPPQKNRGLYRIGKKLDKNGIVTGGWSDWIAVDWFSWENQGVGIAVADLDGNGRPELIVFQIDNPPGVNQGFYQIGWNLDAAGNVTDGWSPWTPIKLPYWENQGAGIAVADLKGKGKPELIVFLIDNPPQLNQGYYQVLDLNIDLDKAASKGIWRLLPYNSQVLAVHATVLPTNKVLFFAGSGNNPANAKANFSSVVWDYEKGTFFTPPTPADLFCAGHSFLADGSLLVAGGTKEYDFGHPFFGLRDAYIFDIFAEKWKPVPQMQGGRWYPTLVTLGDGRVLAVSGQGEDGKLNVVPEIYSPKTNSWTAFKNTSALPMYAHLFLLRDGRIFYSGGQYGVNNGVTPRLLTLPTNPAQPITEVEVPGLIDHEEKDHRNQAASVMLPPAQEQRVMLMGGGAFDGTGHHTLEANNRVNIANLTVANPTYQAAAPLTFPRMHLNAVLLPDRTVLVCGGSRVDESREQATLEAEIYDPVANTWTLSAMGRVQRLYHSIALLLPDGRVITAGSNPVRTDDELRLEMYYPPYLFKGGRPLIESVPQKIIYGENIEIKTPQAEQIKWVSLINPGATTHSFNAGQRLVDLEFNLNDAATLKVSVTSEPNLAPPGWYMLFITERSGVPSVAKWVQLI</sequence>
<dbReference type="Gene3D" id="2.130.10.80">
    <property type="entry name" value="Galactose oxidase/kelch, beta-propeller"/>
    <property type="match status" value="1"/>
</dbReference>
<dbReference type="InterPro" id="IPR014756">
    <property type="entry name" value="Ig_E-set"/>
</dbReference>
<dbReference type="SUPFAM" id="SSF50965">
    <property type="entry name" value="Galactose oxidase, central domain"/>
    <property type="match status" value="1"/>
</dbReference>
<dbReference type="Pfam" id="PF07250">
    <property type="entry name" value="Glyoxal_oxid_N"/>
    <property type="match status" value="1"/>
</dbReference>
<dbReference type="EMBL" id="JACJPW010000076">
    <property type="protein sequence ID" value="MBD2184239.1"/>
    <property type="molecule type" value="Genomic_DNA"/>
</dbReference>
<dbReference type="Proteomes" id="UP000641646">
    <property type="component" value="Unassembled WGS sequence"/>
</dbReference>
<dbReference type="Pfam" id="PF09118">
    <property type="entry name" value="GO-like_E_set"/>
    <property type="match status" value="1"/>
</dbReference>
<dbReference type="InterPro" id="IPR028994">
    <property type="entry name" value="Integrin_alpha_N"/>
</dbReference>
<keyword evidence="1" id="KW-0732">Signal</keyword>
<evidence type="ECO:0000256" key="1">
    <source>
        <dbReference type="ARBA" id="ARBA00022729"/>
    </source>
</evidence>
<accession>A0A926ZJ33</accession>
<dbReference type="InterPro" id="IPR009880">
    <property type="entry name" value="Glyoxal_oxidase_N"/>
</dbReference>
<feature type="domain" description="Galactose oxidase-like Early set" evidence="3">
    <location>
        <begin position="698"/>
        <end position="792"/>
    </location>
</feature>
<proteinExistence type="predicted"/>
<keyword evidence="5" id="KW-1185">Reference proteome</keyword>
<evidence type="ECO:0000313" key="4">
    <source>
        <dbReference type="EMBL" id="MBD2184239.1"/>
    </source>
</evidence>
<dbReference type="PANTHER" id="PTHR32208:SF21">
    <property type="entry name" value="LOW QUALITY PROTEIN: ALDEHYDE OXIDASE GLOX-LIKE"/>
    <property type="match status" value="1"/>
</dbReference>
<dbReference type="Gene3D" id="2.130.10.130">
    <property type="entry name" value="Integrin alpha, N-terminal"/>
    <property type="match status" value="1"/>
</dbReference>
<comment type="caution">
    <text evidence="4">The sequence shown here is derived from an EMBL/GenBank/DDBJ whole genome shotgun (WGS) entry which is preliminary data.</text>
</comment>
<evidence type="ECO:0000259" key="2">
    <source>
        <dbReference type="Pfam" id="PF07250"/>
    </source>
</evidence>
<organism evidence="4 5">
    <name type="scientific">Aerosakkonema funiforme FACHB-1375</name>
    <dbReference type="NCBI Taxonomy" id="2949571"/>
    <lineage>
        <taxon>Bacteria</taxon>
        <taxon>Bacillati</taxon>
        <taxon>Cyanobacteriota</taxon>
        <taxon>Cyanophyceae</taxon>
        <taxon>Oscillatoriophycideae</taxon>
        <taxon>Aerosakkonematales</taxon>
        <taxon>Aerosakkonemataceae</taxon>
        <taxon>Aerosakkonema</taxon>
    </lineage>
</organism>
<dbReference type="InterPro" id="IPR015202">
    <property type="entry name" value="GO-like_E_set"/>
</dbReference>
<gene>
    <name evidence="4" type="ORF">H6G03_24735</name>
</gene>